<dbReference type="EMBL" id="CP003940">
    <property type="protein sequence ID" value="AFZ47839.1"/>
    <property type="molecule type" value="Genomic_DNA"/>
</dbReference>
<dbReference type="Proteomes" id="UP000010483">
    <property type="component" value="Chromosome"/>
</dbReference>
<feature type="domain" description="N-acetyltransferase" evidence="1">
    <location>
        <begin position="33"/>
        <end position="208"/>
    </location>
</feature>
<reference evidence="3" key="1">
    <citation type="journal article" date="2013" name="Proc. Natl. Acad. Sci. U.S.A.">
        <title>Improving the coverage of the cyanobacterial phylum using diversity-driven genome sequencing.</title>
        <authorList>
            <person name="Shih P.M."/>
            <person name="Wu D."/>
            <person name="Latifi A."/>
            <person name="Axen S.D."/>
            <person name="Fewer D.P."/>
            <person name="Talla E."/>
            <person name="Calteau A."/>
            <person name="Cai F."/>
            <person name="Tandeau de Marsac N."/>
            <person name="Rippka R."/>
            <person name="Herdman M."/>
            <person name="Sivonen K."/>
            <person name="Coursin T."/>
            <person name="Laurent T."/>
            <person name="Goodwin L."/>
            <person name="Nolan M."/>
            <person name="Davenport K.W."/>
            <person name="Han C.S."/>
            <person name="Rubin E.M."/>
            <person name="Eisen J.A."/>
            <person name="Woyke T."/>
            <person name="Gugger M."/>
            <person name="Kerfeld C.A."/>
        </authorList>
    </citation>
    <scope>NUCLEOTIDE SEQUENCE [LARGE SCALE GENOMIC DNA]</scope>
    <source>
        <strain evidence="3">ATCC 29140 / PCC 7202</strain>
    </source>
</reference>
<dbReference type="Gene3D" id="3.40.630.30">
    <property type="match status" value="1"/>
</dbReference>
<dbReference type="KEGG" id="csn:Cyast_1884"/>
<dbReference type="HOGENOM" id="CLU_087926_0_0_3"/>
<dbReference type="eggNOG" id="COG0456">
    <property type="taxonomic scope" value="Bacteria"/>
</dbReference>
<dbReference type="PANTHER" id="PTHR47489">
    <property type="entry name" value="ACYL-COA N-ACYLTRANSFERASES (NAT) SUPERFAMILY PROTEIN"/>
    <property type="match status" value="1"/>
</dbReference>
<dbReference type="CDD" id="cd04301">
    <property type="entry name" value="NAT_SF"/>
    <property type="match status" value="1"/>
</dbReference>
<dbReference type="SUPFAM" id="SSF55729">
    <property type="entry name" value="Acyl-CoA N-acyltransferases (Nat)"/>
    <property type="match status" value="1"/>
</dbReference>
<dbReference type="AlphaFoldDB" id="K9YLU3"/>
<dbReference type="STRING" id="292563.Cyast_1884"/>
<dbReference type="Pfam" id="PF00583">
    <property type="entry name" value="Acetyltransf_1"/>
    <property type="match status" value="1"/>
</dbReference>
<dbReference type="PROSITE" id="PS51186">
    <property type="entry name" value="GNAT"/>
    <property type="match status" value="1"/>
</dbReference>
<sequence>MQPKNFSLSTPEKLVTSSLSFSHNHGASSSHCLTIRRATSEDINRVSELLTHSFHSFNTLMKWLYPLIKLGIAEDLRDRFYSNNPHYCCLIAIIPASSTQPEQIVGTIEISLRNPYGWGSKKKYPYISNLAVKKEFRRQGIGSQLLQKCEEIAQSWGFENLLLHVLAENNAGQQVYLNNGYIIKQVETDLYSLFIKSKRRLLLEKSLTNQSL</sequence>
<protein>
    <submittedName>
        <fullName evidence="2">GCN5-related N-acetyltransferase</fullName>
    </submittedName>
</protein>
<name>K9YLU3_CYASC</name>
<proteinExistence type="predicted"/>
<keyword evidence="3" id="KW-1185">Reference proteome</keyword>
<evidence type="ECO:0000313" key="3">
    <source>
        <dbReference type="Proteomes" id="UP000010483"/>
    </source>
</evidence>
<dbReference type="PANTHER" id="PTHR47489:SF2">
    <property type="entry name" value="GCN5-RELATED N-ACETYLTRANSFERASE 5, CHLOROPLASTIC"/>
    <property type="match status" value="1"/>
</dbReference>
<dbReference type="GO" id="GO:0016747">
    <property type="term" value="F:acyltransferase activity, transferring groups other than amino-acyl groups"/>
    <property type="evidence" value="ECO:0007669"/>
    <property type="project" value="InterPro"/>
</dbReference>
<organism evidence="2 3">
    <name type="scientific">Cyanobacterium stanieri (strain ATCC 29140 / PCC 7202)</name>
    <dbReference type="NCBI Taxonomy" id="292563"/>
    <lineage>
        <taxon>Bacteria</taxon>
        <taxon>Bacillati</taxon>
        <taxon>Cyanobacteriota</taxon>
        <taxon>Cyanophyceae</taxon>
        <taxon>Oscillatoriophycideae</taxon>
        <taxon>Chroococcales</taxon>
        <taxon>Geminocystaceae</taxon>
        <taxon>Cyanobacterium</taxon>
    </lineage>
</organism>
<evidence type="ECO:0000259" key="1">
    <source>
        <dbReference type="PROSITE" id="PS51186"/>
    </source>
</evidence>
<gene>
    <name evidence="2" type="ordered locus">Cyast_1884</name>
</gene>
<dbReference type="InterPro" id="IPR016181">
    <property type="entry name" value="Acyl_CoA_acyltransferase"/>
</dbReference>
<accession>K9YLU3</accession>
<dbReference type="PATRIC" id="fig|292563.3.peg.1970"/>
<evidence type="ECO:0000313" key="2">
    <source>
        <dbReference type="EMBL" id="AFZ47839.1"/>
    </source>
</evidence>
<dbReference type="BioCyc" id="CSTA292563:G1353-1893-MONOMER"/>
<dbReference type="InterPro" id="IPR000182">
    <property type="entry name" value="GNAT_dom"/>
</dbReference>